<protein>
    <submittedName>
        <fullName evidence="1">Uncharacterized protein</fullName>
    </submittedName>
</protein>
<comment type="caution">
    <text evidence="1">The sequence shown here is derived from an EMBL/GenBank/DDBJ whole genome shotgun (WGS) entry which is preliminary data.</text>
</comment>
<dbReference type="Proteomes" id="UP000799439">
    <property type="component" value="Unassembled WGS sequence"/>
</dbReference>
<dbReference type="AlphaFoldDB" id="A0A9P4IT51"/>
<sequence>MKSVLYSGVLSTLVSGGLSWDPLHLLKRDAISCITSTIHCGKTCGNAGGRSTGTITITNTVFVPTTTTPVVYYTPTVTATKYWDFATLVYGAALTMTTGTVTIPVTVTTSTLTTITRTNVVDATTTATVYSLSTIQPSATAQPQSSASIPVQSSTTVPSQSITTIPSSSSTTLISDASTAVGSQSSTSVQSQSSAPVANQRRGVLQKRYNAVSIMCTSTGYTAIYPLTTLTARPTTQTVAPFTVTVTTWTSSTLTNTHNTIATQVTTLTTTNTIPIYKTVTSTSYTTATTVKTALDTTTVSTSVVTATVTTTIANYNTHEICGTSTAHAKRSVTFGHPSSTPTSIPQHQHDVITSVTTSTTTTTVSTTATGFAKATASSVTTVNGQTFGVFTGATLLNSASHYLKSCKCSGGGLFSICAYGNVAGTCKAFSDCTALCSRIGGCKGTAYIAGYCNFLSVAPLVASDSCAATGTAADGVTVKK</sequence>
<gene>
    <name evidence="1" type="ORF">K461DRAFT_315530</name>
</gene>
<reference evidence="1" key="1">
    <citation type="journal article" date="2020" name="Stud. Mycol.">
        <title>101 Dothideomycetes genomes: a test case for predicting lifestyles and emergence of pathogens.</title>
        <authorList>
            <person name="Haridas S."/>
            <person name="Albert R."/>
            <person name="Binder M."/>
            <person name="Bloem J."/>
            <person name="Labutti K."/>
            <person name="Salamov A."/>
            <person name="Andreopoulos B."/>
            <person name="Baker S."/>
            <person name="Barry K."/>
            <person name="Bills G."/>
            <person name="Bluhm B."/>
            <person name="Cannon C."/>
            <person name="Castanera R."/>
            <person name="Culley D."/>
            <person name="Daum C."/>
            <person name="Ezra D."/>
            <person name="Gonzalez J."/>
            <person name="Henrissat B."/>
            <person name="Kuo A."/>
            <person name="Liang C."/>
            <person name="Lipzen A."/>
            <person name="Lutzoni F."/>
            <person name="Magnuson J."/>
            <person name="Mondo S."/>
            <person name="Nolan M."/>
            <person name="Ohm R."/>
            <person name="Pangilinan J."/>
            <person name="Park H.-J."/>
            <person name="Ramirez L."/>
            <person name="Alfaro M."/>
            <person name="Sun H."/>
            <person name="Tritt A."/>
            <person name="Yoshinaga Y."/>
            <person name="Zwiers L.-H."/>
            <person name="Turgeon B."/>
            <person name="Goodwin S."/>
            <person name="Spatafora J."/>
            <person name="Crous P."/>
            <person name="Grigoriev I."/>
        </authorList>
    </citation>
    <scope>NUCLEOTIDE SEQUENCE</scope>
    <source>
        <strain evidence="1">CBS 260.36</strain>
    </source>
</reference>
<evidence type="ECO:0000313" key="2">
    <source>
        <dbReference type="Proteomes" id="UP000799439"/>
    </source>
</evidence>
<evidence type="ECO:0000313" key="1">
    <source>
        <dbReference type="EMBL" id="KAF2149528.1"/>
    </source>
</evidence>
<keyword evidence="2" id="KW-1185">Reference proteome</keyword>
<name>A0A9P4IT51_9PEZI</name>
<proteinExistence type="predicted"/>
<dbReference type="EMBL" id="ML996091">
    <property type="protein sequence ID" value="KAF2149528.1"/>
    <property type="molecule type" value="Genomic_DNA"/>
</dbReference>
<accession>A0A9P4IT51</accession>
<organism evidence="1 2">
    <name type="scientific">Myriangium duriaei CBS 260.36</name>
    <dbReference type="NCBI Taxonomy" id="1168546"/>
    <lineage>
        <taxon>Eukaryota</taxon>
        <taxon>Fungi</taxon>
        <taxon>Dikarya</taxon>
        <taxon>Ascomycota</taxon>
        <taxon>Pezizomycotina</taxon>
        <taxon>Dothideomycetes</taxon>
        <taxon>Dothideomycetidae</taxon>
        <taxon>Myriangiales</taxon>
        <taxon>Myriangiaceae</taxon>
        <taxon>Myriangium</taxon>
    </lineage>
</organism>